<name>A0AA39WIS1_9PEZI</name>
<dbReference type="Proteomes" id="UP001175000">
    <property type="component" value="Unassembled WGS sequence"/>
</dbReference>
<comment type="caution">
    <text evidence="2">The sequence shown here is derived from an EMBL/GenBank/DDBJ whole genome shotgun (WGS) entry which is preliminary data.</text>
</comment>
<gene>
    <name evidence="2" type="ORF">B0T14DRAFT_522660</name>
</gene>
<protein>
    <submittedName>
        <fullName evidence="2">Uncharacterized protein</fullName>
    </submittedName>
</protein>
<accession>A0AA39WIS1</accession>
<dbReference type="EMBL" id="JAULSU010000005">
    <property type="protein sequence ID" value="KAK0616173.1"/>
    <property type="molecule type" value="Genomic_DNA"/>
</dbReference>
<reference evidence="2" key="1">
    <citation type="submission" date="2023-06" db="EMBL/GenBank/DDBJ databases">
        <title>Genome-scale phylogeny and comparative genomics of the fungal order Sordariales.</title>
        <authorList>
            <consortium name="Lawrence Berkeley National Laboratory"/>
            <person name="Hensen N."/>
            <person name="Bonometti L."/>
            <person name="Westerberg I."/>
            <person name="Brannstrom I.O."/>
            <person name="Guillou S."/>
            <person name="Cros-Aarteil S."/>
            <person name="Calhoun S."/>
            <person name="Haridas S."/>
            <person name="Kuo A."/>
            <person name="Mondo S."/>
            <person name="Pangilinan J."/>
            <person name="Riley R."/>
            <person name="Labutti K."/>
            <person name="Andreopoulos B."/>
            <person name="Lipzen A."/>
            <person name="Chen C."/>
            <person name="Yanf M."/>
            <person name="Daum C."/>
            <person name="Ng V."/>
            <person name="Clum A."/>
            <person name="Steindorff A."/>
            <person name="Ohm R."/>
            <person name="Martin F."/>
            <person name="Silar P."/>
            <person name="Natvig D."/>
            <person name="Lalanne C."/>
            <person name="Gautier V."/>
            <person name="Ament-Velasquez S.L."/>
            <person name="Kruys A."/>
            <person name="Hutchinson M.I."/>
            <person name="Powell A.J."/>
            <person name="Barry K."/>
            <person name="Miller A.N."/>
            <person name="Grigoriev I.V."/>
            <person name="Debuchy R."/>
            <person name="Gladieux P."/>
            <person name="Thoren M.H."/>
            <person name="Johannesson H."/>
        </authorList>
    </citation>
    <scope>NUCLEOTIDE SEQUENCE</scope>
    <source>
        <strain evidence="2">CBS 606.72</strain>
    </source>
</reference>
<sequence>MGFCRFCWILRFCTSLSLFPFFGHSFTPFLHFSSMIRLFFTASLLFWSFVTSASSLELGVHAHGEKLSGILEVLIRVILVWL</sequence>
<keyword evidence="3" id="KW-1185">Reference proteome</keyword>
<dbReference type="AlphaFoldDB" id="A0AA39WIS1"/>
<proteinExistence type="predicted"/>
<keyword evidence="1" id="KW-0472">Membrane</keyword>
<feature type="transmembrane region" description="Helical" evidence="1">
    <location>
        <begin position="7"/>
        <end position="23"/>
    </location>
</feature>
<evidence type="ECO:0000256" key="1">
    <source>
        <dbReference type="SAM" id="Phobius"/>
    </source>
</evidence>
<keyword evidence="1" id="KW-1133">Transmembrane helix</keyword>
<evidence type="ECO:0000313" key="3">
    <source>
        <dbReference type="Proteomes" id="UP001175000"/>
    </source>
</evidence>
<organism evidence="2 3">
    <name type="scientific">Immersiella caudata</name>
    <dbReference type="NCBI Taxonomy" id="314043"/>
    <lineage>
        <taxon>Eukaryota</taxon>
        <taxon>Fungi</taxon>
        <taxon>Dikarya</taxon>
        <taxon>Ascomycota</taxon>
        <taxon>Pezizomycotina</taxon>
        <taxon>Sordariomycetes</taxon>
        <taxon>Sordariomycetidae</taxon>
        <taxon>Sordariales</taxon>
        <taxon>Lasiosphaeriaceae</taxon>
        <taxon>Immersiella</taxon>
    </lineage>
</organism>
<evidence type="ECO:0000313" key="2">
    <source>
        <dbReference type="EMBL" id="KAK0616173.1"/>
    </source>
</evidence>
<keyword evidence="1" id="KW-0812">Transmembrane</keyword>